<name>A0AAV5N180_9GAMM</name>
<feature type="transmembrane region" description="Helical" evidence="1">
    <location>
        <begin position="88"/>
        <end position="110"/>
    </location>
</feature>
<evidence type="ECO:0000256" key="1">
    <source>
        <dbReference type="SAM" id="Phobius"/>
    </source>
</evidence>
<organism evidence="2 3">
    <name type="scientific">Leminorella grimontii</name>
    <dbReference type="NCBI Taxonomy" id="82981"/>
    <lineage>
        <taxon>Bacteria</taxon>
        <taxon>Pseudomonadati</taxon>
        <taxon>Pseudomonadota</taxon>
        <taxon>Gammaproteobacteria</taxon>
        <taxon>Enterobacterales</taxon>
        <taxon>Budviciaceae</taxon>
        <taxon>Leminorella</taxon>
    </lineage>
</organism>
<proteinExistence type="predicted"/>
<evidence type="ECO:0008006" key="4">
    <source>
        <dbReference type="Google" id="ProtNLM"/>
    </source>
</evidence>
<sequence length="355" mass="40310">MAKSDEARPVGPLETNHNRRLAELLAQVSQAVEAAESQDGLVAAIERVRAFDGPLAFNHTRPKLVACLALLAAALVGGYQYYVYRHLSAPVVILMVIFGLCAVGLFIYMWRKSSRIRALAERLYQRDLLFDNDMRELGDELPQLEKQLFSNFYEFNRGNYSRELSAGYEGRYQGATHAISYHFYHFHYVDKRTEVSTDSKGRVRTRTVYDHYDRYGIMLPFRYVSHLAIIGKSVSGLKGSDYKPSSNRFNKLFKVIADTEMTAARFLKPTVVLACEEAANGFSALNLEFNAQAQLCMSFDNRSVISGQQQHDFASPDAFIEEVRGHNALPELQRALDFIHILMVYSDSNFRKDGE</sequence>
<keyword evidence="1" id="KW-0812">Transmembrane</keyword>
<feature type="transmembrane region" description="Helical" evidence="1">
    <location>
        <begin position="64"/>
        <end position="82"/>
    </location>
</feature>
<dbReference type="AlphaFoldDB" id="A0AAV5N180"/>
<keyword evidence="3" id="KW-1185">Reference proteome</keyword>
<accession>A0AAV5N180</accession>
<evidence type="ECO:0000313" key="3">
    <source>
        <dbReference type="Proteomes" id="UP001058124"/>
    </source>
</evidence>
<comment type="caution">
    <text evidence="2">The sequence shown here is derived from an EMBL/GenBank/DDBJ whole genome shotgun (WGS) entry which is preliminary data.</text>
</comment>
<dbReference type="EMBL" id="BRLH01000003">
    <property type="protein sequence ID" value="GKX55875.1"/>
    <property type="molecule type" value="Genomic_DNA"/>
</dbReference>
<evidence type="ECO:0000313" key="2">
    <source>
        <dbReference type="EMBL" id="GKX55875.1"/>
    </source>
</evidence>
<protein>
    <recommendedName>
        <fullName evidence="4">DUF3137 domain-containing protein</fullName>
    </recommendedName>
</protein>
<keyword evidence="1" id="KW-0472">Membrane</keyword>
<keyword evidence="1" id="KW-1133">Transmembrane helix</keyword>
<gene>
    <name evidence="2" type="ORF">SOASR030_19870</name>
</gene>
<dbReference type="Proteomes" id="UP001058124">
    <property type="component" value="Unassembled WGS sequence"/>
</dbReference>
<dbReference type="RefSeq" id="WP_027273818.1">
    <property type="nucleotide sequence ID" value="NZ_BRLH01000003.1"/>
</dbReference>
<reference evidence="2" key="1">
    <citation type="submission" date="2022-06" db="EMBL/GenBank/DDBJ databases">
        <title>Draft genome sequences of Leminorella grimontii str. JCM5902.</title>
        <authorList>
            <person name="Wakabayashi Y."/>
            <person name="Kojima K."/>
        </authorList>
    </citation>
    <scope>NUCLEOTIDE SEQUENCE</scope>
    <source>
        <strain evidence="2">JCM 5902</strain>
    </source>
</reference>